<proteinExistence type="predicted"/>
<dbReference type="KEGG" id="pbl:PAAG_12521"/>
<protein>
    <submittedName>
        <fullName evidence="1">Uncharacterized protein</fullName>
    </submittedName>
</protein>
<reference evidence="1 2" key="1">
    <citation type="journal article" date="2011" name="PLoS Genet.">
        <title>Comparative genomic analysis of human fungal pathogens causing paracoccidioidomycosis.</title>
        <authorList>
            <person name="Desjardins C.A."/>
            <person name="Champion M.D."/>
            <person name="Holder J.W."/>
            <person name="Muszewska A."/>
            <person name="Goldberg J."/>
            <person name="Bailao A.M."/>
            <person name="Brigido M.M."/>
            <person name="Ferreira M.E."/>
            <person name="Garcia A.M."/>
            <person name="Grynberg M."/>
            <person name="Gujja S."/>
            <person name="Heiman D.I."/>
            <person name="Henn M.R."/>
            <person name="Kodira C.D."/>
            <person name="Leon-Narvaez H."/>
            <person name="Longo L.V."/>
            <person name="Ma L.J."/>
            <person name="Malavazi I."/>
            <person name="Matsuo A.L."/>
            <person name="Morais F.V."/>
            <person name="Pereira M."/>
            <person name="Rodriguez-Brito S."/>
            <person name="Sakthikumar S."/>
            <person name="Salem-Izacc S.M."/>
            <person name="Sykes S.M."/>
            <person name="Teixeira M.M."/>
            <person name="Vallejo M.C."/>
            <person name="Walter M.E."/>
            <person name="Yandava C."/>
            <person name="Young S."/>
            <person name="Zeng Q."/>
            <person name="Zucker J."/>
            <person name="Felipe M.S."/>
            <person name="Goldman G.H."/>
            <person name="Haas B.J."/>
            <person name="McEwen J.G."/>
            <person name="Nino-Vega G."/>
            <person name="Puccia R."/>
            <person name="San-Blas G."/>
            <person name="Soares C.M."/>
            <person name="Birren B.W."/>
            <person name="Cuomo C.A."/>
        </authorList>
    </citation>
    <scope>NUCLEOTIDE SEQUENCE [LARGE SCALE GENOMIC DNA]</scope>
    <source>
        <strain evidence="2">ATCC MYA-826 / Pb01</strain>
    </source>
</reference>
<dbReference type="AlphaFoldDB" id="A0A0A2UZX5"/>
<dbReference type="EMBL" id="KN294022">
    <property type="protein sequence ID" value="KGQ00793.1"/>
    <property type="molecule type" value="Genomic_DNA"/>
</dbReference>
<dbReference type="Proteomes" id="UP000002059">
    <property type="component" value="Partially assembled WGS sequence"/>
</dbReference>
<evidence type="ECO:0000313" key="1">
    <source>
        <dbReference type="EMBL" id="KGQ00793.1"/>
    </source>
</evidence>
<name>A0A0A2UZX5_PARBA</name>
<dbReference type="GeneID" id="26971144"/>
<dbReference type="HOGENOM" id="CLU_2758471_0_0_1"/>
<keyword evidence="2" id="KW-1185">Reference proteome</keyword>
<dbReference type="OrthoDB" id="10487069at2759"/>
<dbReference type="RefSeq" id="XP_015702371.1">
    <property type="nucleotide sequence ID" value="XM_015848000.1"/>
</dbReference>
<organism evidence="1 2">
    <name type="scientific">Paracoccidioides lutzii (strain ATCC MYA-826 / Pb01)</name>
    <name type="common">Paracoccidioides brasiliensis</name>
    <dbReference type="NCBI Taxonomy" id="502779"/>
    <lineage>
        <taxon>Eukaryota</taxon>
        <taxon>Fungi</taxon>
        <taxon>Dikarya</taxon>
        <taxon>Ascomycota</taxon>
        <taxon>Pezizomycotina</taxon>
        <taxon>Eurotiomycetes</taxon>
        <taxon>Eurotiomycetidae</taxon>
        <taxon>Onygenales</taxon>
        <taxon>Ajellomycetaceae</taxon>
        <taxon>Paracoccidioides</taxon>
    </lineage>
</organism>
<gene>
    <name evidence="1" type="ORF">PAAG_12521</name>
</gene>
<dbReference type="VEuPathDB" id="FungiDB:PAAG_12521"/>
<sequence>MSRGIGWIGFRDQNNSQLAGEDRMHELIVNGISKHIGGPGEMLARRKRVRPESLLKRYEASARARYKMFF</sequence>
<accession>A0A0A2UZX5</accession>
<evidence type="ECO:0000313" key="2">
    <source>
        <dbReference type="Proteomes" id="UP000002059"/>
    </source>
</evidence>